<gene>
    <name evidence="2" type="ORF">AAEO59_06205</name>
</gene>
<evidence type="ECO:0000313" key="3">
    <source>
        <dbReference type="Proteomes" id="UP001398556"/>
    </source>
</evidence>
<dbReference type="EMBL" id="JBBYHU010000008">
    <property type="protein sequence ID" value="MEL1240633.1"/>
    <property type="molecule type" value="Genomic_DNA"/>
</dbReference>
<protein>
    <submittedName>
        <fullName evidence="2">Uncharacterized protein</fullName>
    </submittedName>
</protein>
<proteinExistence type="predicted"/>
<evidence type="ECO:0000313" key="2">
    <source>
        <dbReference type="EMBL" id="MEL1240633.1"/>
    </source>
</evidence>
<keyword evidence="3" id="KW-1185">Reference proteome</keyword>
<name>A0ABU9HKH7_9FLAO</name>
<sequence length="63" mass="7441">MGKKEKEKEKDSKKKKKDKKKKEALVVIKKVENCKSSCCDKYKKSESKRCKRCPMYDLIKKVA</sequence>
<comment type="caution">
    <text evidence="2">The sequence shown here is derived from an EMBL/GenBank/DDBJ whole genome shotgun (WGS) entry which is preliminary data.</text>
</comment>
<dbReference type="RefSeq" id="WP_341699870.1">
    <property type="nucleotide sequence ID" value="NZ_JBBYHU010000008.1"/>
</dbReference>
<feature type="region of interest" description="Disordered" evidence="1">
    <location>
        <begin position="1"/>
        <end position="22"/>
    </location>
</feature>
<organism evidence="2 3">
    <name type="scientific">Flavobacterium flavipallidum</name>
    <dbReference type="NCBI Taxonomy" id="3139140"/>
    <lineage>
        <taxon>Bacteria</taxon>
        <taxon>Pseudomonadati</taxon>
        <taxon>Bacteroidota</taxon>
        <taxon>Flavobacteriia</taxon>
        <taxon>Flavobacteriales</taxon>
        <taxon>Flavobacteriaceae</taxon>
        <taxon>Flavobacterium</taxon>
    </lineage>
</organism>
<feature type="compositionally biased region" description="Basic and acidic residues" evidence="1">
    <location>
        <begin position="1"/>
        <end position="12"/>
    </location>
</feature>
<reference evidence="2 3" key="1">
    <citation type="submission" date="2024-04" db="EMBL/GenBank/DDBJ databases">
        <title>Flavobacterium sp. DGU99 16S ribosomal RNA gene Genome sequencing and assembly.</title>
        <authorList>
            <person name="Park S."/>
        </authorList>
    </citation>
    <scope>NUCLEOTIDE SEQUENCE [LARGE SCALE GENOMIC DNA]</scope>
    <source>
        <strain evidence="2 3">DGU99</strain>
    </source>
</reference>
<dbReference type="Proteomes" id="UP001398556">
    <property type="component" value="Unassembled WGS sequence"/>
</dbReference>
<accession>A0ABU9HKH7</accession>
<evidence type="ECO:0000256" key="1">
    <source>
        <dbReference type="SAM" id="MobiDB-lite"/>
    </source>
</evidence>